<evidence type="ECO:0000313" key="1">
    <source>
        <dbReference type="EMBL" id="GFY05320.1"/>
    </source>
</evidence>
<name>A0A8X6S637_TRICX</name>
<evidence type="ECO:0000313" key="2">
    <source>
        <dbReference type="Proteomes" id="UP000887159"/>
    </source>
</evidence>
<keyword evidence="2" id="KW-1185">Reference proteome</keyword>
<sequence>MHATNVRSLQYYQKRMRHLDAVNVTWIHPKKRRLTIRASRFVVDHTFENAPVCDAASRVAEAMVSELVIGRGPLRFSTEFRVTVLKPSIPYSANSHWISTDARSKTEIR</sequence>
<accession>A0A8X6S637</accession>
<comment type="caution">
    <text evidence="1">The sequence shown here is derived from an EMBL/GenBank/DDBJ whole genome shotgun (WGS) entry which is preliminary data.</text>
</comment>
<dbReference type="EMBL" id="BMAU01021250">
    <property type="protein sequence ID" value="GFY05320.1"/>
    <property type="molecule type" value="Genomic_DNA"/>
</dbReference>
<proteinExistence type="predicted"/>
<organism evidence="1 2">
    <name type="scientific">Trichonephila clavipes</name>
    <name type="common">Golden silk orbweaver</name>
    <name type="synonym">Nephila clavipes</name>
    <dbReference type="NCBI Taxonomy" id="2585209"/>
    <lineage>
        <taxon>Eukaryota</taxon>
        <taxon>Metazoa</taxon>
        <taxon>Ecdysozoa</taxon>
        <taxon>Arthropoda</taxon>
        <taxon>Chelicerata</taxon>
        <taxon>Arachnida</taxon>
        <taxon>Araneae</taxon>
        <taxon>Araneomorphae</taxon>
        <taxon>Entelegynae</taxon>
        <taxon>Araneoidea</taxon>
        <taxon>Nephilidae</taxon>
        <taxon>Trichonephila</taxon>
    </lineage>
</organism>
<dbReference type="Proteomes" id="UP000887159">
    <property type="component" value="Unassembled WGS sequence"/>
</dbReference>
<protein>
    <submittedName>
        <fullName evidence="1">Uncharacterized protein</fullName>
    </submittedName>
</protein>
<dbReference type="AlphaFoldDB" id="A0A8X6S637"/>
<reference evidence="1" key="1">
    <citation type="submission" date="2020-08" db="EMBL/GenBank/DDBJ databases">
        <title>Multicomponent nature underlies the extraordinary mechanical properties of spider dragline silk.</title>
        <authorList>
            <person name="Kono N."/>
            <person name="Nakamura H."/>
            <person name="Mori M."/>
            <person name="Yoshida Y."/>
            <person name="Ohtoshi R."/>
            <person name="Malay A.D."/>
            <person name="Moran D.A.P."/>
            <person name="Tomita M."/>
            <person name="Numata K."/>
            <person name="Arakawa K."/>
        </authorList>
    </citation>
    <scope>NUCLEOTIDE SEQUENCE</scope>
</reference>
<gene>
    <name evidence="1" type="ORF">TNCV_2207661</name>
</gene>